<organism evidence="1 2">
    <name type="scientific">Nocardioides humi</name>
    <dbReference type="NCBI Taxonomy" id="449461"/>
    <lineage>
        <taxon>Bacteria</taxon>
        <taxon>Bacillati</taxon>
        <taxon>Actinomycetota</taxon>
        <taxon>Actinomycetes</taxon>
        <taxon>Propionibacteriales</taxon>
        <taxon>Nocardioidaceae</taxon>
        <taxon>Nocardioides</taxon>
    </lineage>
</organism>
<reference evidence="1 2" key="1">
    <citation type="journal article" date="2019" name="Int. J. Syst. Evol. Microbiol.">
        <title>The Global Catalogue of Microorganisms (GCM) 10K type strain sequencing project: providing services to taxonomists for standard genome sequencing and annotation.</title>
        <authorList>
            <consortium name="The Broad Institute Genomics Platform"/>
            <consortium name="The Broad Institute Genome Sequencing Center for Infectious Disease"/>
            <person name="Wu L."/>
            <person name="Ma J."/>
        </authorList>
    </citation>
    <scope>NUCLEOTIDE SEQUENCE [LARGE SCALE GENOMIC DNA]</scope>
    <source>
        <strain evidence="1 2">JCM 14942</strain>
    </source>
</reference>
<protein>
    <submittedName>
        <fullName evidence="1">Uncharacterized protein</fullName>
    </submittedName>
</protein>
<accession>A0ABN2BD72</accession>
<gene>
    <name evidence="1" type="ORF">GCM10009788_45250</name>
</gene>
<proteinExistence type="predicted"/>
<keyword evidence="2" id="KW-1185">Reference proteome</keyword>
<dbReference type="EMBL" id="BAAAOR010000033">
    <property type="protein sequence ID" value="GAA1537632.1"/>
    <property type="molecule type" value="Genomic_DNA"/>
</dbReference>
<name>A0ABN2BD72_9ACTN</name>
<sequence length="52" mass="5663">MPGEFRVGESEPRIASLADVIRSKESANRPKDAEALPELRRLAIAIAEAETT</sequence>
<evidence type="ECO:0000313" key="1">
    <source>
        <dbReference type="EMBL" id="GAA1537632.1"/>
    </source>
</evidence>
<evidence type="ECO:0000313" key="2">
    <source>
        <dbReference type="Proteomes" id="UP001500842"/>
    </source>
</evidence>
<comment type="caution">
    <text evidence="1">The sequence shown here is derived from an EMBL/GenBank/DDBJ whole genome shotgun (WGS) entry which is preliminary data.</text>
</comment>
<dbReference type="Proteomes" id="UP001500842">
    <property type="component" value="Unassembled WGS sequence"/>
</dbReference>